<dbReference type="HOGENOM" id="CLU_129874_2_0_10"/>
<dbReference type="InterPro" id="IPR036583">
    <property type="entry name" value="23S_rRNA_IVS_sf"/>
</dbReference>
<evidence type="ECO:0000313" key="1">
    <source>
        <dbReference type="EMBL" id="ADR21686.1"/>
    </source>
</evidence>
<evidence type="ECO:0008006" key="3">
    <source>
        <dbReference type="Google" id="ProtNLM"/>
    </source>
</evidence>
<dbReference type="KEGG" id="mtt:Ftrac_1698"/>
<dbReference type="eggNOG" id="ENOG5032RWC">
    <property type="taxonomic scope" value="Bacteria"/>
</dbReference>
<gene>
    <name evidence="1" type="ordered locus">Ftrac_1698</name>
</gene>
<dbReference type="InterPro" id="IPR012657">
    <property type="entry name" value="23S_rRNA-intervening_sequence"/>
</dbReference>
<keyword evidence="2" id="KW-1185">Reference proteome</keyword>
<dbReference type="PANTHER" id="PTHR38471">
    <property type="entry name" value="FOUR HELIX BUNDLE PROTEIN"/>
    <property type="match status" value="1"/>
</dbReference>
<dbReference type="AlphaFoldDB" id="E4TQY6"/>
<dbReference type="Proteomes" id="UP000008720">
    <property type="component" value="Chromosome"/>
</dbReference>
<dbReference type="Gene3D" id="1.20.1440.60">
    <property type="entry name" value="23S rRNA-intervening sequence"/>
    <property type="match status" value="1"/>
</dbReference>
<evidence type="ECO:0000313" key="2">
    <source>
        <dbReference type="Proteomes" id="UP000008720"/>
    </source>
</evidence>
<accession>E4TQY6</accession>
<dbReference type="OrthoDB" id="285993at2"/>
<sequence>MKSQNVIQLKSYQFALEVIRIAQLLKKGTHFEISSQVLRSGTSIGANVEEAIGAQSRKDFLAKLSISYKEARETHYWLRLIKDSGLLEANTASVMIEKCEEILKIIGSIQKTTKAKME</sequence>
<protein>
    <recommendedName>
        <fullName evidence="3">CHP02436-containing protein</fullName>
    </recommendedName>
</protein>
<name>E4TQY6_MARTH</name>
<dbReference type="EMBL" id="CP002349">
    <property type="protein sequence ID" value="ADR21686.1"/>
    <property type="molecule type" value="Genomic_DNA"/>
</dbReference>
<organism evidence="1 2">
    <name type="scientific">Marivirga tractuosa (strain ATCC 23168 / DSM 4126 / NBRC 15989 / NCIMB 1408 / VKM B-1430 / H-43)</name>
    <name type="common">Microscilla tractuosa</name>
    <name type="synonym">Flexibacter tractuosus</name>
    <dbReference type="NCBI Taxonomy" id="643867"/>
    <lineage>
        <taxon>Bacteria</taxon>
        <taxon>Pseudomonadati</taxon>
        <taxon>Bacteroidota</taxon>
        <taxon>Cytophagia</taxon>
        <taxon>Cytophagales</taxon>
        <taxon>Marivirgaceae</taxon>
        <taxon>Marivirga</taxon>
    </lineage>
</organism>
<dbReference type="PANTHER" id="PTHR38471:SF2">
    <property type="entry name" value="FOUR HELIX BUNDLE PROTEIN"/>
    <property type="match status" value="1"/>
</dbReference>
<reference evidence="1 2" key="1">
    <citation type="journal article" date="2011" name="Stand. Genomic Sci.">
        <title>Complete genome sequence of Marivirga tractuosa type strain (H-43).</title>
        <authorList>
            <person name="Pagani I."/>
            <person name="Chertkov O."/>
            <person name="Lapidus A."/>
            <person name="Lucas S."/>
            <person name="Del Rio T.G."/>
            <person name="Tice H."/>
            <person name="Copeland A."/>
            <person name="Cheng J.F."/>
            <person name="Nolan M."/>
            <person name="Saunders E."/>
            <person name="Pitluck S."/>
            <person name="Held B."/>
            <person name="Goodwin L."/>
            <person name="Liolios K."/>
            <person name="Ovchinikova G."/>
            <person name="Ivanova N."/>
            <person name="Mavromatis K."/>
            <person name="Pati A."/>
            <person name="Chen A."/>
            <person name="Palaniappan K."/>
            <person name="Land M."/>
            <person name="Hauser L."/>
            <person name="Jeffries C.D."/>
            <person name="Detter J.C."/>
            <person name="Han C."/>
            <person name="Tapia R."/>
            <person name="Ngatchou-Djao O.D."/>
            <person name="Rohde M."/>
            <person name="Goker M."/>
            <person name="Spring S."/>
            <person name="Sikorski J."/>
            <person name="Woyke T."/>
            <person name="Bristow J."/>
            <person name="Eisen J.A."/>
            <person name="Markowitz V."/>
            <person name="Hugenholtz P."/>
            <person name="Klenk H.P."/>
            <person name="Kyrpides N.C."/>
        </authorList>
    </citation>
    <scope>NUCLEOTIDE SEQUENCE [LARGE SCALE GENOMIC DNA]</scope>
    <source>
        <strain evidence="2">ATCC 23168 / DSM 4126 / NBRC 15989 / NCIMB 1408 / VKM B-1430 / H-43</strain>
    </source>
</reference>
<dbReference type="SUPFAM" id="SSF158446">
    <property type="entry name" value="IVS-encoded protein-like"/>
    <property type="match status" value="1"/>
</dbReference>
<dbReference type="PIRSF" id="PIRSF035652">
    <property type="entry name" value="CHP02436"/>
    <property type="match status" value="1"/>
</dbReference>
<proteinExistence type="predicted"/>
<dbReference type="NCBIfam" id="TIGR02436">
    <property type="entry name" value="four helix bundle protein"/>
    <property type="match status" value="1"/>
</dbReference>
<dbReference type="Pfam" id="PF05635">
    <property type="entry name" value="23S_rRNA_IVP"/>
    <property type="match status" value="1"/>
</dbReference>
<dbReference type="STRING" id="643867.Ftrac_1698"/>